<evidence type="ECO:0000313" key="1">
    <source>
        <dbReference type="EMBL" id="MPN28097.1"/>
    </source>
</evidence>
<accession>A0A645GMJ5</accession>
<dbReference type="AlphaFoldDB" id="A0A645GMJ5"/>
<name>A0A645GMJ5_9ZZZZ</name>
<organism evidence="1">
    <name type="scientific">bioreactor metagenome</name>
    <dbReference type="NCBI Taxonomy" id="1076179"/>
    <lineage>
        <taxon>unclassified sequences</taxon>
        <taxon>metagenomes</taxon>
        <taxon>ecological metagenomes</taxon>
    </lineage>
</organism>
<reference evidence="1" key="1">
    <citation type="submission" date="2019-08" db="EMBL/GenBank/DDBJ databases">
        <authorList>
            <person name="Kucharzyk K."/>
            <person name="Murdoch R.W."/>
            <person name="Higgins S."/>
            <person name="Loffler F."/>
        </authorList>
    </citation>
    <scope>NUCLEOTIDE SEQUENCE</scope>
</reference>
<sequence>MIDGAAAGTAPGQITVITFHLRQVAFLISILILPDDHRMVILPEIKDNRLRLMMLKQAFFSGQVFIRVNTGAFNIVSCFKHDLSSFLYSYHIID</sequence>
<proteinExistence type="predicted"/>
<protein>
    <submittedName>
        <fullName evidence="1">Uncharacterized protein</fullName>
    </submittedName>
</protein>
<comment type="caution">
    <text evidence="1">The sequence shown here is derived from an EMBL/GenBank/DDBJ whole genome shotgun (WGS) entry which is preliminary data.</text>
</comment>
<gene>
    <name evidence="1" type="ORF">SDC9_175536</name>
</gene>
<dbReference type="EMBL" id="VSSQ01078236">
    <property type="protein sequence ID" value="MPN28097.1"/>
    <property type="molecule type" value="Genomic_DNA"/>
</dbReference>